<proteinExistence type="predicted"/>
<sequence>MNIFNGISYAYDGRTILYSPIEIISNEMNFEWIQPHLPQILRDRFPNSDGILKVKIYPTKNFLLSDFSKSLNGLSEDRSWRSVVEVVLSEYAITRENDSYMMMRSGAMFETGEHEFKLGLVWREGNKKGVHIIKEQNVTQMCLAMDYQKIVFFPNNENFLKFLKTFIKNNFGNLNEAEKLCNGLLLSPLNNPRRILCFKEFKNVGHGILPKAVMVKMMDDEIFELNELIINADQKVTIDFLGDKFKEEVLQLNRLPAFRRILLIDEQLRRLQLNNPCTKAFGIFVQEEMLRGSFEILPPMNTVGAMNYQLTPFETGSFQLKPQNYFKKAVLDYVVILASEQDYHRTLKEIQKNFKTYFKKLYAND</sequence>
<organism evidence="1 2">
    <name type="scientific">Panagrolaimus superbus</name>
    <dbReference type="NCBI Taxonomy" id="310955"/>
    <lineage>
        <taxon>Eukaryota</taxon>
        <taxon>Metazoa</taxon>
        <taxon>Ecdysozoa</taxon>
        <taxon>Nematoda</taxon>
        <taxon>Chromadorea</taxon>
        <taxon>Rhabditida</taxon>
        <taxon>Tylenchina</taxon>
        <taxon>Panagrolaimomorpha</taxon>
        <taxon>Panagrolaimoidea</taxon>
        <taxon>Panagrolaimidae</taxon>
        <taxon>Panagrolaimus</taxon>
    </lineage>
</organism>
<evidence type="ECO:0000313" key="1">
    <source>
        <dbReference type="Proteomes" id="UP000887577"/>
    </source>
</evidence>
<name>A0A914XUA3_9BILA</name>
<protein>
    <submittedName>
        <fullName evidence="2">Uncharacterized protein</fullName>
    </submittedName>
</protein>
<dbReference type="Proteomes" id="UP000887577">
    <property type="component" value="Unplaced"/>
</dbReference>
<reference evidence="2" key="1">
    <citation type="submission" date="2022-11" db="UniProtKB">
        <authorList>
            <consortium name="WormBaseParasite"/>
        </authorList>
    </citation>
    <scope>IDENTIFICATION</scope>
</reference>
<dbReference type="AlphaFoldDB" id="A0A914XUA3"/>
<dbReference type="WBParaSite" id="PSU_v2.g10825.t1">
    <property type="protein sequence ID" value="PSU_v2.g10825.t1"/>
    <property type="gene ID" value="PSU_v2.g10825"/>
</dbReference>
<evidence type="ECO:0000313" key="2">
    <source>
        <dbReference type="WBParaSite" id="PSU_v2.g10825.t1"/>
    </source>
</evidence>
<keyword evidence="1" id="KW-1185">Reference proteome</keyword>
<accession>A0A914XUA3</accession>